<dbReference type="EMBL" id="JACMSC010000001">
    <property type="protein sequence ID" value="KAG6538144.1"/>
    <property type="molecule type" value="Genomic_DNA"/>
</dbReference>
<evidence type="ECO:0000256" key="5">
    <source>
        <dbReference type="ARBA" id="ARBA00022833"/>
    </source>
</evidence>
<comment type="caution">
    <text evidence="11">The sequence shown here is derived from an EMBL/GenBank/DDBJ whole genome shotgun (WGS) entry which is preliminary data.</text>
</comment>
<dbReference type="InterPro" id="IPR013083">
    <property type="entry name" value="Znf_RING/FYVE/PHD"/>
</dbReference>
<dbReference type="AlphaFoldDB" id="A0A8J5IN95"/>
<feature type="signal peptide" evidence="9">
    <location>
        <begin position="1"/>
        <end position="21"/>
    </location>
</feature>
<proteinExistence type="inferred from homology"/>
<evidence type="ECO:0000256" key="2">
    <source>
        <dbReference type="ARBA" id="ARBA00022679"/>
    </source>
</evidence>
<accession>A0A8J5IN95</accession>
<dbReference type="Proteomes" id="UP000734854">
    <property type="component" value="Unassembled WGS sequence"/>
</dbReference>
<dbReference type="GO" id="GO:0016567">
    <property type="term" value="P:protein ubiquitination"/>
    <property type="evidence" value="ECO:0007669"/>
    <property type="project" value="InterPro"/>
</dbReference>
<protein>
    <recommendedName>
        <fullName evidence="10">RING-type domain-containing protein</fullName>
    </recommendedName>
</protein>
<organism evidence="11 12">
    <name type="scientific">Zingiber officinale</name>
    <name type="common">Ginger</name>
    <name type="synonym">Amomum zingiber</name>
    <dbReference type="NCBI Taxonomy" id="94328"/>
    <lineage>
        <taxon>Eukaryota</taxon>
        <taxon>Viridiplantae</taxon>
        <taxon>Streptophyta</taxon>
        <taxon>Embryophyta</taxon>
        <taxon>Tracheophyta</taxon>
        <taxon>Spermatophyta</taxon>
        <taxon>Magnoliopsida</taxon>
        <taxon>Liliopsida</taxon>
        <taxon>Zingiberales</taxon>
        <taxon>Zingiberaceae</taxon>
        <taxon>Zingiber</taxon>
    </lineage>
</organism>
<evidence type="ECO:0000259" key="10">
    <source>
        <dbReference type="Pfam" id="PF17123"/>
    </source>
</evidence>
<comment type="subcellular location">
    <subcellularLocation>
        <location evidence="1">Membrane</location>
        <topology evidence="1">Single-pass membrane protein</topology>
    </subcellularLocation>
</comment>
<keyword evidence="4" id="KW-0479">Metal-binding</keyword>
<keyword evidence="2" id="KW-0808">Transferase</keyword>
<reference evidence="11 12" key="1">
    <citation type="submission" date="2020-08" db="EMBL/GenBank/DDBJ databases">
        <title>Plant Genome Project.</title>
        <authorList>
            <person name="Zhang R.-G."/>
        </authorList>
    </citation>
    <scope>NUCLEOTIDE SEQUENCE [LARGE SCALE GENOMIC DNA]</scope>
    <source>
        <tissue evidence="11">Rhizome</tissue>
    </source>
</reference>
<dbReference type="InterPro" id="IPR044602">
    <property type="entry name" value="ATL10/ATL72-79-like"/>
</dbReference>
<name>A0A8J5IN95_ZINOF</name>
<keyword evidence="9" id="KW-0732">Signal</keyword>
<keyword evidence="12" id="KW-1185">Reference proteome</keyword>
<feature type="chain" id="PRO_5035177350" description="RING-type domain-containing protein" evidence="9">
    <location>
        <begin position="22"/>
        <end position="301"/>
    </location>
</feature>
<dbReference type="Pfam" id="PF17123">
    <property type="entry name" value="zf-RING_11"/>
    <property type="match status" value="1"/>
</dbReference>
<evidence type="ECO:0000256" key="4">
    <source>
        <dbReference type="ARBA" id="ARBA00022723"/>
    </source>
</evidence>
<evidence type="ECO:0000313" key="11">
    <source>
        <dbReference type="EMBL" id="KAG6538144.1"/>
    </source>
</evidence>
<evidence type="ECO:0000256" key="7">
    <source>
        <dbReference type="ARBA" id="ARBA00023136"/>
    </source>
</evidence>
<evidence type="ECO:0000256" key="6">
    <source>
        <dbReference type="ARBA" id="ARBA00022989"/>
    </source>
</evidence>
<dbReference type="PANTHER" id="PTHR46905:SF21">
    <property type="entry name" value="RING-TYPE E3 UBIQUITIN TRANSFERASE"/>
    <property type="match status" value="1"/>
</dbReference>
<evidence type="ECO:0000313" key="12">
    <source>
        <dbReference type="Proteomes" id="UP000734854"/>
    </source>
</evidence>
<feature type="domain" description="RING-type" evidence="10">
    <location>
        <begin position="77"/>
        <end position="102"/>
    </location>
</feature>
<gene>
    <name evidence="11" type="ORF">ZIOFF_003255</name>
</gene>
<evidence type="ECO:0000256" key="1">
    <source>
        <dbReference type="ARBA" id="ARBA00004167"/>
    </source>
</evidence>
<sequence length="301" mass="32918">MEGNMIIILAALLCALIIALGLNSVVRCAVQWGRRLAFEMPEESATRSAATSGLKKQALRRLPVAVYGPGAGVLATECPICLAEFADGEEVRVLPWCHHGFHIATKSVFRFFFYEQKGEARPFPLESNCAFLSVMVSLESGNTVTNFVYAMGCREIIFTRNHHFRSLFLRLIKLGPSNEVEGLLTFTVVLRCEETKSPVADDNECKEAERSVASGGGECEEAERTSASSAAAAAIEHALLCIPLDPCLRKPIGGTFYHATLQSMGAFMAGDLECMHMERKDTAGSKEQHQLEVLVTKDVLE</sequence>
<evidence type="ECO:0000256" key="3">
    <source>
        <dbReference type="ARBA" id="ARBA00022692"/>
    </source>
</evidence>
<dbReference type="GO" id="GO:0046872">
    <property type="term" value="F:metal ion binding"/>
    <property type="evidence" value="ECO:0007669"/>
    <property type="project" value="UniProtKB-KW"/>
</dbReference>
<dbReference type="GO" id="GO:0016740">
    <property type="term" value="F:transferase activity"/>
    <property type="evidence" value="ECO:0007669"/>
    <property type="project" value="UniProtKB-KW"/>
</dbReference>
<dbReference type="PANTHER" id="PTHR46905">
    <property type="entry name" value="RING-H2 FINGER PROTEIN ATL78"/>
    <property type="match status" value="1"/>
</dbReference>
<keyword evidence="6" id="KW-1133">Transmembrane helix</keyword>
<dbReference type="GO" id="GO:0016020">
    <property type="term" value="C:membrane"/>
    <property type="evidence" value="ECO:0007669"/>
    <property type="project" value="UniProtKB-SubCell"/>
</dbReference>
<evidence type="ECO:0000256" key="9">
    <source>
        <dbReference type="SAM" id="SignalP"/>
    </source>
</evidence>
<keyword evidence="7" id="KW-0472">Membrane</keyword>
<keyword evidence="3" id="KW-0812">Transmembrane</keyword>
<dbReference type="InterPro" id="IPR001841">
    <property type="entry name" value="Znf_RING"/>
</dbReference>
<dbReference type="SUPFAM" id="SSF57850">
    <property type="entry name" value="RING/U-box"/>
    <property type="match status" value="1"/>
</dbReference>
<comment type="similarity">
    <text evidence="8">Belongs to the RING-type zinc finger family. ATL subfamily.</text>
</comment>
<keyword evidence="5" id="KW-0862">Zinc</keyword>
<dbReference type="Gene3D" id="3.30.40.10">
    <property type="entry name" value="Zinc/RING finger domain, C3HC4 (zinc finger)"/>
    <property type="match status" value="1"/>
</dbReference>
<evidence type="ECO:0000256" key="8">
    <source>
        <dbReference type="ARBA" id="ARBA00024209"/>
    </source>
</evidence>